<sequence>MVTSKKWNLKICLFFALNVKCISMMLMNVLSCTFNFIKIKRCPNNLNVIMVPLLRMIIFLLTRLKEMPCWVMLRYLCLVTLPQFIPHPFIPIWSLPLWIILPVCKSMLFVHCVESIMFVITRRTKGSTILFLLILLALNCLLWIVY</sequence>
<feature type="transmembrane region" description="Helical" evidence="1">
    <location>
        <begin position="99"/>
        <end position="120"/>
    </location>
</feature>
<feature type="transmembrane region" description="Helical" evidence="1">
    <location>
        <begin position="12"/>
        <end position="37"/>
    </location>
</feature>
<name>A0A2I0X4H9_9ASPA</name>
<gene>
    <name evidence="2" type="ORF">MA16_Dca006099</name>
</gene>
<evidence type="ECO:0000256" key="1">
    <source>
        <dbReference type="SAM" id="Phobius"/>
    </source>
</evidence>
<feature type="transmembrane region" description="Helical" evidence="1">
    <location>
        <begin position="127"/>
        <end position="145"/>
    </location>
</feature>
<feature type="transmembrane region" description="Helical" evidence="1">
    <location>
        <begin position="43"/>
        <end position="61"/>
    </location>
</feature>
<protein>
    <submittedName>
        <fullName evidence="2">Uncharacterized protein</fullName>
    </submittedName>
</protein>
<keyword evidence="1" id="KW-1133">Transmembrane helix</keyword>
<keyword evidence="3" id="KW-1185">Reference proteome</keyword>
<reference evidence="2 3" key="2">
    <citation type="journal article" date="2017" name="Nature">
        <title>The Apostasia genome and the evolution of orchids.</title>
        <authorList>
            <person name="Zhang G.Q."/>
            <person name="Liu K.W."/>
            <person name="Li Z."/>
            <person name="Lohaus R."/>
            <person name="Hsiao Y.Y."/>
            <person name="Niu S.C."/>
            <person name="Wang J.Y."/>
            <person name="Lin Y.C."/>
            <person name="Xu Q."/>
            <person name="Chen L.J."/>
            <person name="Yoshida K."/>
            <person name="Fujiwara S."/>
            <person name="Wang Z.W."/>
            <person name="Zhang Y.Q."/>
            <person name="Mitsuda N."/>
            <person name="Wang M."/>
            <person name="Liu G.H."/>
            <person name="Pecoraro L."/>
            <person name="Huang H.X."/>
            <person name="Xiao X.J."/>
            <person name="Lin M."/>
            <person name="Wu X.Y."/>
            <person name="Wu W.L."/>
            <person name="Chen Y.Y."/>
            <person name="Chang S.B."/>
            <person name="Sakamoto S."/>
            <person name="Ohme-Takagi M."/>
            <person name="Yagi M."/>
            <person name="Zeng S.J."/>
            <person name="Shen C.Y."/>
            <person name="Yeh C.M."/>
            <person name="Luo Y.B."/>
            <person name="Tsai W.C."/>
            <person name="Van de Peer Y."/>
            <person name="Liu Z.J."/>
        </authorList>
    </citation>
    <scope>NUCLEOTIDE SEQUENCE [LARGE SCALE GENOMIC DNA]</scope>
    <source>
        <tissue evidence="2">The whole plant</tissue>
    </source>
</reference>
<keyword evidence="1" id="KW-0812">Transmembrane</keyword>
<evidence type="ECO:0000313" key="3">
    <source>
        <dbReference type="Proteomes" id="UP000233837"/>
    </source>
</evidence>
<keyword evidence="1" id="KW-0472">Membrane</keyword>
<accession>A0A2I0X4H9</accession>
<dbReference type="EMBL" id="KZ502155">
    <property type="protein sequence ID" value="PKU82801.1"/>
    <property type="molecule type" value="Genomic_DNA"/>
</dbReference>
<reference evidence="2 3" key="1">
    <citation type="journal article" date="2016" name="Sci. Rep.">
        <title>The Dendrobium catenatum Lindl. genome sequence provides insights into polysaccharide synthase, floral development and adaptive evolution.</title>
        <authorList>
            <person name="Zhang G.Q."/>
            <person name="Xu Q."/>
            <person name="Bian C."/>
            <person name="Tsai W.C."/>
            <person name="Yeh C.M."/>
            <person name="Liu K.W."/>
            <person name="Yoshida K."/>
            <person name="Zhang L.S."/>
            <person name="Chang S.B."/>
            <person name="Chen F."/>
            <person name="Shi Y."/>
            <person name="Su Y.Y."/>
            <person name="Zhang Y.Q."/>
            <person name="Chen L.J."/>
            <person name="Yin Y."/>
            <person name="Lin M."/>
            <person name="Huang H."/>
            <person name="Deng H."/>
            <person name="Wang Z.W."/>
            <person name="Zhu S.L."/>
            <person name="Zhao X."/>
            <person name="Deng C."/>
            <person name="Niu S.C."/>
            <person name="Huang J."/>
            <person name="Wang M."/>
            <person name="Liu G.H."/>
            <person name="Yang H.J."/>
            <person name="Xiao X.J."/>
            <person name="Hsiao Y.Y."/>
            <person name="Wu W.L."/>
            <person name="Chen Y.Y."/>
            <person name="Mitsuda N."/>
            <person name="Ohme-Takagi M."/>
            <person name="Luo Y.B."/>
            <person name="Van de Peer Y."/>
            <person name="Liu Z.J."/>
        </authorList>
    </citation>
    <scope>NUCLEOTIDE SEQUENCE [LARGE SCALE GENOMIC DNA]</scope>
    <source>
        <tissue evidence="2">The whole plant</tissue>
    </source>
</reference>
<dbReference type="Proteomes" id="UP000233837">
    <property type="component" value="Unassembled WGS sequence"/>
</dbReference>
<dbReference type="AlphaFoldDB" id="A0A2I0X4H9"/>
<organism evidence="2 3">
    <name type="scientific">Dendrobium catenatum</name>
    <dbReference type="NCBI Taxonomy" id="906689"/>
    <lineage>
        <taxon>Eukaryota</taxon>
        <taxon>Viridiplantae</taxon>
        <taxon>Streptophyta</taxon>
        <taxon>Embryophyta</taxon>
        <taxon>Tracheophyta</taxon>
        <taxon>Spermatophyta</taxon>
        <taxon>Magnoliopsida</taxon>
        <taxon>Liliopsida</taxon>
        <taxon>Asparagales</taxon>
        <taxon>Orchidaceae</taxon>
        <taxon>Epidendroideae</taxon>
        <taxon>Malaxideae</taxon>
        <taxon>Dendrobiinae</taxon>
        <taxon>Dendrobium</taxon>
    </lineage>
</organism>
<evidence type="ECO:0000313" key="2">
    <source>
        <dbReference type="EMBL" id="PKU82801.1"/>
    </source>
</evidence>
<proteinExistence type="predicted"/>